<proteinExistence type="predicted"/>
<evidence type="ECO:0000313" key="1">
    <source>
        <dbReference type="EMBL" id="TQW14411.1"/>
    </source>
</evidence>
<comment type="caution">
    <text evidence="1">The sequence shown here is derived from an EMBL/GenBank/DDBJ whole genome shotgun (WGS) entry which is preliminary data.</text>
</comment>
<name>A0ABY3BEG8_LACGS</name>
<reference evidence="1 2" key="1">
    <citation type="submission" date="2019-04" db="EMBL/GenBank/DDBJ databases">
        <title>Lactobacillus gasseri 7171 assembly.</title>
        <authorList>
            <person name="Joris B.R."/>
            <person name="Giguere D."/>
        </authorList>
    </citation>
    <scope>NUCLEOTIDE SEQUENCE [LARGE SCALE GENOMIC DNA]</scope>
    <source>
        <strain evidence="1 2">7171</strain>
    </source>
</reference>
<protein>
    <submittedName>
        <fullName evidence="1">Uncharacterized protein</fullName>
    </submittedName>
</protein>
<dbReference type="RefSeq" id="WP_060791091.1">
    <property type="nucleotide sequence ID" value="NZ_JASOGL010000007.1"/>
</dbReference>
<sequence>MKQDRLKYELKKYLNSKLTYPLHTVEDISIERILKVYGSEKPSGYVIQLIITGQVGTIRKDK</sequence>
<dbReference type="Proteomes" id="UP000316012">
    <property type="component" value="Unassembled WGS sequence"/>
</dbReference>
<evidence type="ECO:0000313" key="2">
    <source>
        <dbReference type="Proteomes" id="UP000316012"/>
    </source>
</evidence>
<gene>
    <name evidence="1" type="ORF">FIPPAONL_01961</name>
</gene>
<accession>A0ABY3BEG8</accession>
<dbReference type="EMBL" id="SRMD01000107">
    <property type="protein sequence ID" value="TQW14411.1"/>
    <property type="molecule type" value="Genomic_DNA"/>
</dbReference>
<keyword evidence="2" id="KW-1185">Reference proteome</keyword>
<organism evidence="1 2">
    <name type="scientific">Lactobacillus gasseri</name>
    <dbReference type="NCBI Taxonomy" id="1596"/>
    <lineage>
        <taxon>Bacteria</taxon>
        <taxon>Bacillati</taxon>
        <taxon>Bacillota</taxon>
        <taxon>Bacilli</taxon>
        <taxon>Lactobacillales</taxon>
        <taxon>Lactobacillaceae</taxon>
        <taxon>Lactobacillus</taxon>
    </lineage>
</organism>